<gene>
    <name evidence="1" type="ORF">HPB48_022010</name>
</gene>
<comment type="caution">
    <text evidence="1">The sequence shown here is derived from an EMBL/GenBank/DDBJ whole genome shotgun (WGS) entry which is preliminary data.</text>
</comment>
<reference evidence="1 2" key="1">
    <citation type="journal article" date="2020" name="Cell">
        <title>Large-Scale Comparative Analyses of Tick Genomes Elucidate Their Genetic Diversity and Vector Capacities.</title>
        <authorList>
            <consortium name="Tick Genome and Microbiome Consortium (TIGMIC)"/>
            <person name="Jia N."/>
            <person name="Wang J."/>
            <person name="Shi W."/>
            <person name="Du L."/>
            <person name="Sun Y."/>
            <person name="Zhan W."/>
            <person name="Jiang J.F."/>
            <person name="Wang Q."/>
            <person name="Zhang B."/>
            <person name="Ji P."/>
            <person name="Bell-Sakyi L."/>
            <person name="Cui X.M."/>
            <person name="Yuan T.T."/>
            <person name="Jiang B.G."/>
            <person name="Yang W.F."/>
            <person name="Lam T.T."/>
            <person name="Chang Q.C."/>
            <person name="Ding S.J."/>
            <person name="Wang X.J."/>
            <person name="Zhu J.G."/>
            <person name="Ruan X.D."/>
            <person name="Zhao L."/>
            <person name="Wei J.T."/>
            <person name="Ye R.Z."/>
            <person name="Que T.C."/>
            <person name="Du C.H."/>
            <person name="Zhou Y.H."/>
            <person name="Cheng J.X."/>
            <person name="Dai P.F."/>
            <person name="Guo W.B."/>
            <person name="Han X.H."/>
            <person name="Huang E.J."/>
            <person name="Li L.F."/>
            <person name="Wei W."/>
            <person name="Gao Y.C."/>
            <person name="Liu J.Z."/>
            <person name="Shao H.Z."/>
            <person name="Wang X."/>
            <person name="Wang C.C."/>
            <person name="Yang T.C."/>
            <person name="Huo Q.B."/>
            <person name="Li W."/>
            <person name="Chen H.Y."/>
            <person name="Chen S.E."/>
            <person name="Zhou L.G."/>
            <person name="Ni X.B."/>
            <person name="Tian J.H."/>
            <person name="Sheng Y."/>
            <person name="Liu T."/>
            <person name="Pan Y.S."/>
            <person name="Xia L.Y."/>
            <person name="Li J."/>
            <person name="Zhao F."/>
            <person name="Cao W.C."/>
        </authorList>
    </citation>
    <scope>NUCLEOTIDE SEQUENCE [LARGE SCALE GENOMIC DNA]</scope>
    <source>
        <strain evidence="1">HaeL-2018</strain>
    </source>
</reference>
<organism evidence="1 2">
    <name type="scientific">Haemaphysalis longicornis</name>
    <name type="common">Bush tick</name>
    <dbReference type="NCBI Taxonomy" id="44386"/>
    <lineage>
        <taxon>Eukaryota</taxon>
        <taxon>Metazoa</taxon>
        <taxon>Ecdysozoa</taxon>
        <taxon>Arthropoda</taxon>
        <taxon>Chelicerata</taxon>
        <taxon>Arachnida</taxon>
        <taxon>Acari</taxon>
        <taxon>Parasitiformes</taxon>
        <taxon>Ixodida</taxon>
        <taxon>Ixodoidea</taxon>
        <taxon>Ixodidae</taxon>
        <taxon>Haemaphysalinae</taxon>
        <taxon>Haemaphysalis</taxon>
    </lineage>
</organism>
<accession>A0A9J6FVJ2</accession>
<dbReference type="AlphaFoldDB" id="A0A9J6FVJ2"/>
<dbReference type="EMBL" id="JABSTR010000004">
    <property type="protein sequence ID" value="KAH9366779.1"/>
    <property type="molecule type" value="Genomic_DNA"/>
</dbReference>
<proteinExistence type="predicted"/>
<protein>
    <submittedName>
        <fullName evidence="1">Uncharacterized protein</fullName>
    </submittedName>
</protein>
<sequence>MAEHEKELGQHPGGYALLANGKVNRGKRAVYRWHEEWRNEKYGVHKNPLSKLHVQMSQYAANGTVICTATRDDSRAVPVAMPIMQRAQCLKSAQDAML</sequence>
<keyword evidence="2" id="KW-1185">Reference proteome</keyword>
<dbReference type="VEuPathDB" id="VectorBase:HLOH_060419"/>
<evidence type="ECO:0000313" key="2">
    <source>
        <dbReference type="Proteomes" id="UP000821853"/>
    </source>
</evidence>
<dbReference type="Proteomes" id="UP000821853">
    <property type="component" value="Chromosome 2"/>
</dbReference>
<name>A0A9J6FVJ2_HAELO</name>
<evidence type="ECO:0000313" key="1">
    <source>
        <dbReference type="EMBL" id="KAH9366779.1"/>
    </source>
</evidence>